<keyword evidence="2" id="KW-0507">mRNA processing</keyword>
<gene>
    <name evidence="7" type="primary">Sugp1-L</name>
    <name evidence="7" type="ORF">Hamer_G001194</name>
</gene>
<keyword evidence="3" id="KW-0508">mRNA splicing</keyword>
<feature type="region of interest" description="Disordered" evidence="5">
    <location>
        <begin position="203"/>
        <end position="256"/>
    </location>
</feature>
<dbReference type="PANTHER" id="PTHR23340:SF0">
    <property type="entry name" value="SURP AND G-PATCH DOMAIN-CONTAINING PROTEIN 1 ISOFORM X1"/>
    <property type="match status" value="1"/>
</dbReference>
<feature type="region of interest" description="Disordered" evidence="5">
    <location>
        <begin position="46"/>
        <end position="80"/>
    </location>
</feature>
<dbReference type="AlphaFoldDB" id="A0A8J5N8P1"/>
<dbReference type="PROSITE" id="PS50174">
    <property type="entry name" value="G_PATCH"/>
    <property type="match status" value="1"/>
</dbReference>
<feature type="domain" description="G-patch" evidence="6">
    <location>
        <begin position="431"/>
        <end position="477"/>
    </location>
</feature>
<evidence type="ECO:0000256" key="5">
    <source>
        <dbReference type="SAM" id="MobiDB-lite"/>
    </source>
</evidence>
<dbReference type="PANTHER" id="PTHR23340">
    <property type="entry name" value="ARGININE/SERINE RICH SPLICING FACTOR SF4/14"/>
    <property type="match status" value="1"/>
</dbReference>
<feature type="region of interest" description="Disordered" evidence="5">
    <location>
        <begin position="454"/>
        <end position="484"/>
    </location>
</feature>
<proteinExistence type="predicted"/>
<feature type="compositionally biased region" description="Basic and acidic residues" evidence="5">
    <location>
        <begin position="46"/>
        <end position="57"/>
    </location>
</feature>
<evidence type="ECO:0000313" key="7">
    <source>
        <dbReference type="EMBL" id="KAG7175182.1"/>
    </source>
</evidence>
<comment type="subcellular location">
    <subcellularLocation>
        <location evidence="1">Nucleus</location>
    </subcellularLocation>
</comment>
<dbReference type="GO" id="GO:0008380">
    <property type="term" value="P:RNA splicing"/>
    <property type="evidence" value="ECO:0007669"/>
    <property type="project" value="UniProtKB-KW"/>
</dbReference>
<sequence length="513" mass="58188">MSRFSCCTFLSLLHSMSNKYPVQVRMREMSKQEEILLKRKREIERKMKEQQQADVKVKKASPPLPLKPAQSIPESSPSVAAVPQVPNKFSNDGSFFEQFKKLAEKQTDVKEEKYSSSEKFKSSRPVSTKLKAYNQIPPPKYMYPGHSVSQGQDSTFSTSPDHENVKIELNIHDEEDSLSNQTIKDVDQPDWFKDALKRAQAKAKQLSAVAPPAGSSDDEDSIKSQDSLEHQAKKRKSRWGSSPTPEAIPVVPPAPAPVTPTSPLCLNVPDNLMGMVGEGEHIAAIHGVMVTRLTRNNAAIIAYAKKVFDTTDLSEAQWKQCEDQMKMNVVFQLLQAKKMEAERLEQQGKVKYEYDSDEDVDGGTWEHKRRAKEMQETHAKATELTNMAEGKHHIGDFLPPDELARFMEKYRAIKEGRDPDLSDYQQHKLTEDNVGYRMLKSMGWTEGMGLGAEGKGITTPVNQNGRSESQGLGVERPETLQEEDDEYDAYRKRMMLAYRFRPNPLNNPRRAYY</sequence>
<protein>
    <submittedName>
        <fullName evidence="7">SURP and G-patch domain-containing protein 1-like</fullName>
    </submittedName>
</protein>
<dbReference type="Pfam" id="PF01585">
    <property type="entry name" value="G-patch"/>
    <property type="match status" value="1"/>
</dbReference>
<keyword evidence="8" id="KW-1185">Reference proteome</keyword>
<dbReference type="SMART" id="SM00443">
    <property type="entry name" value="G_patch"/>
    <property type="match status" value="1"/>
</dbReference>
<evidence type="ECO:0000256" key="2">
    <source>
        <dbReference type="ARBA" id="ARBA00022664"/>
    </source>
</evidence>
<dbReference type="GO" id="GO:0005654">
    <property type="term" value="C:nucleoplasm"/>
    <property type="evidence" value="ECO:0007669"/>
    <property type="project" value="TreeGrafter"/>
</dbReference>
<keyword evidence="4" id="KW-0539">Nucleus</keyword>
<evidence type="ECO:0000256" key="1">
    <source>
        <dbReference type="ARBA" id="ARBA00004123"/>
    </source>
</evidence>
<accession>A0A8J5N8P1</accession>
<name>A0A8J5N8P1_HOMAM</name>
<feature type="compositionally biased region" description="Basic and acidic residues" evidence="5">
    <location>
        <begin position="221"/>
        <end position="231"/>
    </location>
</feature>
<dbReference type="InterPro" id="IPR040169">
    <property type="entry name" value="SUGP1/2"/>
</dbReference>
<evidence type="ECO:0000256" key="3">
    <source>
        <dbReference type="ARBA" id="ARBA00023187"/>
    </source>
</evidence>
<organism evidence="7 8">
    <name type="scientific">Homarus americanus</name>
    <name type="common">American lobster</name>
    <dbReference type="NCBI Taxonomy" id="6706"/>
    <lineage>
        <taxon>Eukaryota</taxon>
        <taxon>Metazoa</taxon>
        <taxon>Ecdysozoa</taxon>
        <taxon>Arthropoda</taxon>
        <taxon>Crustacea</taxon>
        <taxon>Multicrustacea</taxon>
        <taxon>Malacostraca</taxon>
        <taxon>Eumalacostraca</taxon>
        <taxon>Eucarida</taxon>
        <taxon>Decapoda</taxon>
        <taxon>Pleocyemata</taxon>
        <taxon>Astacidea</taxon>
        <taxon>Nephropoidea</taxon>
        <taxon>Nephropidae</taxon>
        <taxon>Homarus</taxon>
    </lineage>
</organism>
<evidence type="ECO:0000256" key="4">
    <source>
        <dbReference type="ARBA" id="ARBA00023242"/>
    </source>
</evidence>
<reference evidence="7" key="1">
    <citation type="journal article" date="2021" name="Sci. Adv.">
        <title>The American lobster genome reveals insights on longevity, neural, and immune adaptations.</title>
        <authorList>
            <person name="Polinski J.M."/>
            <person name="Zimin A.V."/>
            <person name="Clark K.F."/>
            <person name="Kohn A.B."/>
            <person name="Sadowski N."/>
            <person name="Timp W."/>
            <person name="Ptitsyn A."/>
            <person name="Khanna P."/>
            <person name="Romanova D.Y."/>
            <person name="Williams P."/>
            <person name="Greenwood S.J."/>
            <person name="Moroz L.L."/>
            <person name="Walt D.R."/>
            <person name="Bodnar A.G."/>
        </authorList>
    </citation>
    <scope>NUCLEOTIDE SEQUENCE</scope>
    <source>
        <strain evidence="7">GMGI-L3</strain>
    </source>
</reference>
<dbReference type="InterPro" id="IPR000467">
    <property type="entry name" value="G_patch_dom"/>
</dbReference>
<comment type="caution">
    <text evidence="7">The sequence shown here is derived from an EMBL/GenBank/DDBJ whole genome shotgun (WGS) entry which is preliminary data.</text>
</comment>
<dbReference type="GO" id="GO:0003723">
    <property type="term" value="F:RNA binding"/>
    <property type="evidence" value="ECO:0007669"/>
    <property type="project" value="TreeGrafter"/>
</dbReference>
<evidence type="ECO:0000313" key="8">
    <source>
        <dbReference type="Proteomes" id="UP000747542"/>
    </source>
</evidence>
<evidence type="ECO:0000259" key="6">
    <source>
        <dbReference type="PROSITE" id="PS50174"/>
    </source>
</evidence>
<dbReference type="GO" id="GO:0006397">
    <property type="term" value="P:mRNA processing"/>
    <property type="evidence" value="ECO:0007669"/>
    <property type="project" value="UniProtKB-KW"/>
</dbReference>
<dbReference type="EMBL" id="JAHLQT010006108">
    <property type="protein sequence ID" value="KAG7175182.1"/>
    <property type="molecule type" value="Genomic_DNA"/>
</dbReference>
<dbReference type="Proteomes" id="UP000747542">
    <property type="component" value="Unassembled WGS sequence"/>
</dbReference>
<feature type="compositionally biased region" description="Polar residues" evidence="5">
    <location>
        <begin position="459"/>
        <end position="470"/>
    </location>
</feature>